<protein>
    <submittedName>
        <fullName evidence="2">Uncharacterized protein</fullName>
    </submittedName>
</protein>
<dbReference type="EMBL" id="ONZP01000185">
    <property type="protein sequence ID" value="SPJ76131.1"/>
    <property type="molecule type" value="Genomic_DNA"/>
</dbReference>
<accession>A0AAE8M843</accession>
<organism evidence="2 3">
    <name type="scientific">Fusarium torulosum</name>
    <dbReference type="NCBI Taxonomy" id="33205"/>
    <lineage>
        <taxon>Eukaryota</taxon>
        <taxon>Fungi</taxon>
        <taxon>Dikarya</taxon>
        <taxon>Ascomycota</taxon>
        <taxon>Pezizomycotina</taxon>
        <taxon>Sordariomycetes</taxon>
        <taxon>Hypocreomycetidae</taxon>
        <taxon>Hypocreales</taxon>
        <taxon>Nectriaceae</taxon>
        <taxon>Fusarium</taxon>
    </lineage>
</organism>
<evidence type="ECO:0000313" key="2">
    <source>
        <dbReference type="EMBL" id="SPJ76131.1"/>
    </source>
</evidence>
<evidence type="ECO:0000256" key="1">
    <source>
        <dbReference type="SAM" id="MobiDB-lite"/>
    </source>
</evidence>
<sequence>MDVEFQGSMSCKYGFCGRVAETVRPASINTSSAAGDGHGQVQQEVVIVGNPADRVHSTLINSEEGPLSEGLDKEAGSEKRKATSKKQKAQTCTLNY</sequence>
<gene>
    <name evidence="2" type="ORF">FTOL_05862</name>
</gene>
<name>A0AAE8M843_9HYPO</name>
<dbReference type="AlphaFoldDB" id="A0AAE8M843"/>
<feature type="compositionally biased region" description="Basic and acidic residues" evidence="1">
    <location>
        <begin position="70"/>
        <end position="81"/>
    </location>
</feature>
<comment type="caution">
    <text evidence="2">The sequence shown here is derived from an EMBL/GenBank/DDBJ whole genome shotgun (WGS) entry which is preliminary data.</text>
</comment>
<keyword evidence="3" id="KW-1185">Reference proteome</keyword>
<reference evidence="2" key="1">
    <citation type="submission" date="2018-03" db="EMBL/GenBank/DDBJ databases">
        <authorList>
            <person name="Guldener U."/>
        </authorList>
    </citation>
    <scope>NUCLEOTIDE SEQUENCE</scope>
</reference>
<feature type="region of interest" description="Disordered" evidence="1">
    <location>
        <begin position="59"/>
        <end position="96"/>
    </location>
</feature>
<dbReference type="Proteomes" id="UP001187734">
    <property type="component" value="Unassembled WGS sequence"/>
</dbReference>
<evidence type="ECO:0000313" key="3">
    <source>
        <dbReference type="Proteomes" id="UP001187734"/>
    </source>
</evidence>
<proteinExistence type="predicted"/>